<dbReference type="GO" id="GO:0004719">
    <property type="term" value="F:protein-L-isoaspartate (D-aspartate) O-methyltransferase activity"/>
    <property type="evidence" value="ECO:0007669"/>
    <property type="project" value="UniProtKB-EC"/>
</dbReference>
<evidence type="ECO:0000256" key="9">
    <source>
        <dbReference type="ARBA" id="ARBA00030757"/>
    </source>
</evidence>
<evidence type="ECO:0000256" key="4">
    <source>
        <dbReference type="ARBA" id="ARBA00013346"/>
    </source>
</evidence>
<comment type="subcellular location">
    <subcellularLocation>
        <location evidence="1">Cytoplasm</location>
    </subcellularLocation>
</comment>
<evidence type="ECO:0000256" key="11">
    <source>
        <dbReference type="ARBA" id="ARBA00031350"/>
    </source>
</evidence>
<accession>A0A927ICQ2</accession>
<evidence type="ECO:0000256" key="1">
    <source>
        <dbReference type="ARBA" id="ARBA00004496"/>
    </source>
</evidence>
<evidence type="ECO:0000256" key="7">
    <source>
        <dbReference type="ARBA" id="ARBA00022679"/>
    </source>
</evidence>
<dbReference type="EC" id="2.1.1.77" evidence="3"/>
<evidence type="ECO:0000256" key="10">
    <source>
        <dbReference type="ARBA" id="ARBA00031323"/>
    </source>
</evidence>
<dbReference type="InterPro" id="IPR029063">
    <property type="entry name" value="SAM-dependent_MTases_sf"/>
</dbReference>
<evidence type="ECO:0000313" key="13">
    <source>
        <dbReference type="Proteomes" id="UP000632289"/>
    </source>
</evidence>
<dbReference type="AlphaFoldDB" id="A0A927ICQ2"/>
<proteinExistence type="inferred from homology"/>
<comment type="similarity">
    <text evidence="2">Belongs to the methyltransferase superfamily. L-isoaspartyl/D-aspartyl protein methyltransferase family.</text>
</comment>
<dbReference type="GO" id="GO:0005737">
    <property type="term" value="C:cytoplasm"/>
    <property type="evidence" value="ECO:0007669"/>
    <property type="project" value="UniProtKB-SubCell"/>
</dbReference>
<sequence>MEASGEWPERSPWLRDAVETLPRHAFAPDRLWHWTGHAYVPVDRATALDSWAALVYAGPDDAAVTQLTDGVPSSSLSCQGVVVDMLDSLRVEPGHRVLELGTGTGWNAALLAHRAGPGRVVSVEVDAELAEAALWRLRAAGADVAVHVGDGAAGRPEDGPWDRVIATYAVDEVPWPWIAQTRPGGRLVFPWGRLGHVALTVADDGRSATGWVQGLATFMPARGTPPGADWWHVHDARPHGTARPFPHDVRALRDDAHLLFALRVARPDIHVVPGPAPGPGPSGGEPVVRLHDGAASWAVLTGHDGAAVARQGGPRRLADEIARAWDWWTAEGSPPLYDFGMTVAPDHSFVWCGDPEAGPVRERPAFPHFSKSSAPR</sequence>
<dbReference type="SUPFAM" id="SSF53335">
    <property type="entry name" value="S-adenosyl-L-methionine-dependent methyltransferases"/>
    <property type="match status" value="1"/>
</dbReference>
<keyword evidence="7" id="KW-0808">Transferase</keyword>
<dbReference type="Proteomes" id="UP000632289">
    <property type="component" value="Unassembled WGS sequence"/>
</dbReference>
<evidence type="ECO:0000256" key="2">
    <source>
        <dbReference type="ARBA" id="ARBA00005369"/>
    </source>
</evidence>
<dbReference type="Gene3D" id="3.40.50.150">
    <property type="entry name" value="Vaccinia Virus protein VP39"/>
    <property type="match status" value="1"/>
</dbReference>
<evidence type="ECO:0000256" key="3">
    <source>
        <dbReference type="ARBA" id="ARBA00011890"/>
    </source>
</evidence>
<reference evidence="12" key="1">
    <citation type="submission" date="2020-09" db="EMBL/GenBank/DDBJ databases">
        <title>Secondary metabolite and genome analysis of marine Streptomyces chumphonensis KK1-2T.</title>
        <authorList>
            <person name="Phongsopitanun W."/>
            <person name="Kanchanasin P."/>
            <person name="Pittayakhajonwut P."/>
            <person name="Suwanborirux K."/>
            <person name="Tanasupawat S."/>
        </authorList>
    </citation>
    <scope>NUCLEOTIDE SEQUENCE</scope>
    <source>
        <strain evidence="12">KK1-2</strain>
    </source>
</reference>
<gene>
    <name evidence="12" type="ORF">IF129_22175</name>
</gene>
<dbReference type="EMBL" id="JACXYU010000015">
    <property type="protein sequence ID" value="MBD3934258.1"/>
    <property type="molecule type" value="Genomic_DNA"/>
</dbReference>
<keyword evidence="5" id="KW-0963">Cytoplasm</keyword>
<evidence type="ECO:0000256" key="6">
    <source>
        <dbReference type="ARBA" id="ARBA00022603"/>
    </source>
</evidence>
<dbReference type="PANTHER" id="PTHR11579:SF0">
    <property type="entry name" value="PROTEIN-L-ISOASPARTATE(D-ASPARTATE) O-METHYLTRANSFERASE"/>
    <property type="match status" value="1"/>
</dbReference>
<evidence type="ECO:0000313" key="12">
    <source>
        <dbReference type="EMBL" id="MBD3934258.1"/>
    </source>
</evidence>
<comment type="caution">
    <text evidence="12">The sequence shown here is derived from an EMBL/GenBank/DDBJ whole genome shotgun (WGS) entry which is preliminary data.</text>
</comment>
<name>A0A927ICQ2_9ACTN</name>
<dbReference type="CDD" id="cd02440">
    <property type="entry name" value="AdoMet_MTases"/>
    <property type="match status" value="1"/>
</dbReference>
<organism evidence="12 13">
    <name type="scientific">Streptomyces chumphonensis</name>
    <dbReference type="NCBI Taxonomy" id="1214925"/>
    <lineage>
        <taxon>Bacteria</taxon>
        <taxon>Bacillati</taxon>
        <taxon>Actinomycetota</taxon>
        <taxon>Actinomycetes</taxon>
        <taxon>Kitasatosporales</taxon>
        <taxon>Streptomycetaceae</taxon>
        <taxon>Streptomyces</taxon>
    </lineage>
</organism>
<dbReference type="GO" id="GO:0032259">
    <property type="term" value="P:methylation"/>
    <property type="evidence" value="ECO:0007669"/>
    <property type="project" value="UniProtKB-KW"/>
</dbReference>
<dbReference type="PANTHER" id="PTHR11579">
    <property type="entry name" value="PROTEIN-L-ISOASPARTATE O-METHYLTRANSFERASE"/>
    <property type="match status" value="1"/>
</dbReference>
<dbReference type="Pfam" id="PF01135">
    <property type="entry name" value="PCMT"/>
    <property type="match status" value="1"/>
</dbReference>
<dbReference type="InterPro" id="IPR000682">
    <property type="entry name" value="PCMT"/>
</dbReference>
<keyword evidence="6 12" id="KW-0489">Methyltransferase</keyword>
<evidence type="ECO:0000256" key="8">
    <source>
        <dbReference type="ARBA" id="ARBA00022691"/>
    </source>
</evidence>
<keyword evidence="8" id="KW-0949">S-adenosyl-L-methionine</keyword>
<protein>
    <recommendedName>
        <fullName evidence="4">Protein-L-isoaspartate O-methyltransferase</fullName>
        <ecNumber evidence="3">2.1.1.77</ecNumber>
    </recommendedName>
    <alternativeName>
        <fullName evidence="11">L-isoaspartyl protein carboxyl methyltransferase</fullName>
    </alternativeName>
    <alternativeName>
        <fullName evidence="9">Protein L-isoaspartyl methyltransferase</fullName>
    </alternativeName>
    <alternativeName>
        <fullName evidence="10">Protein-beta-aspartate methyltransferase</fullName>
    </alternativeName>
</protein>
<evidence type="ECO:0000256" key="5">
    <source>
        <dbReference type="ARBA" id="ARBA00022490"/>
    </source>
</evidence>
<keyword evidence="13" id="KW-1185">Reference proteome</keyword>